<name>A0A6J4VV77_9BACT</name>
<gene>
    <name evidence="2" type="ORF">AVDCRST_MAG18-4516</name>
</gene>
<proteinExistence type="predicted"/>
<accession>A0A6J4VV77</accession>
<feature type="non-terminal residue" evidence="2">
    <location>
        <position position="1"/>
    </location>
</feature>
<dbReference type="EMBL" id="CADCWN010000363">
    <property type="protein sequence ID" value="CAA9588990.1"/>
    <property type="molecule type" value="Genomic_DNA"/>
</dbReference>
<evidence type="ECO:0000313" key="2">
    <source>
        <dbReference type="EMBL" id="CAA9588990.1"/>
    </source>
</evidence>
<protein>
    <submittedName>
        <fullName evidence="2">Uncharacterized protein</fullName>
    </submittedName>
</protein>
<evidence type="ECO:0000256" key="1">
    <source>
        <dbReference type="SAM" id="MobiDB-lite"/>
    </source>
</evidence>
<organism evidence="2">
    <name type="scientific">uncultured Thermomicrobiales bacterium</name>
    <dbReference type="NCBI Taxonomy" id="1645740"/>
    <lineage>
        <taxon>Bacteria</taxon>
        <taxon>Pseudomonadati</taxon>
        <taxon>Thermomicrobiota</taxon>
        <taxon>Thermomicrobia</taxon>
        <taxon>Thermomicrobiales</taxon>
        <taxon>environmental samples</taxon>
    </lineage>
</organism>
<feature type="non-terminal residue" evidence="2">
    <location>
        <position position="61"/>
    </location>
</feature>
<feature type="region of interest" description="Disordered" evidence="1">
    <location>
        <begin position="31"/>
        <end position="61"/>
    </location>
</feature>
<dbReference type="AlphaFoldDB" id="A0A6J4VV77"/>
<reference evidence="2" key="1">
    <citation type="submission" date="2020-02" db="EMBL/GenBank/DDBJ databases">
        <authorList>
            <person name="Meier V. D."/>
        </authorList>
    </citation>
    <scope>NUCLEOTIDE SEQUENCE</scope>
    <source>
        <strain evidence="2">AVDCRST_MAG18</strain>
    </source>
</reference>
<sequence>AGQWDLPLRGLRGRLADDLRLLPLHRRADRRAAPGCRGAARGSRRPWRGRGGGARRADARM</sequence>